<evidence type="ECO:0000313" key="4">
    <source>
        <dbReference type="Proteomes" id="UP000607559"/>
    </source>
</evidence>
<keyword evidence="1" id="KW-0378">Hydrolase</keyword>
<dbReference type="InterPro" id="IPR004843">
    <property type="entry name" value="Calcineurin-like_PHP"/>
</dbReference>
<name>A0A8J2U6D3_9BACT</name>
<reference evidence="3" key="1">
    <citation type="journal article" date="2014" name="Int. J. Syst. Evol. Microbiol.">
        <title>Complete genome sequence of Corynebacterium casei LMG S-19264T (=DSM 44701T), isolated from a smear-ripened cheese.</title>
        <authorList>
            <consortium name="US DOE Joint Genome Institute (JGI-PGF)"/>
            <person name="Walter F."/>
            <person name="Albersmeier A."/>
            <person name="Kalinowski J."/>
            <person name="Ruckert C."/>
        </authorList>
    </citation>
    <scope>NUCLEOTIDE SEQUENCE</scope>
    <source>
        <strain evidence="3">CGMCC 1.15448</strain>
    </source>
</reference>
<accession>A0A8J2U6D3</accession>
<comment type="caution">
    <text evidence="3">The sequence shown here is derived from an EMBL/GenBank/DDBJ whole genome shotgun (WGS) entry which is preliminary data.</text>
</comment>
<proteinExistence type="predicted"/>
<organism evidence="3 4">
    <name type="scientific">Puia dinghuensis</name>
    <dbReference type="NCBI Taxonomy" id="1792502"/>
    <lineage>
        <taxon>Bacteria</taxon>
        <taxon>Pseudomonadati</taxon>
        <taxon>Bacteroidota</taxon>
        <taxon>Chitinophagia</taxon>
        <taxon>Chitinophagales</taxon>
        <taxon>Chitinophagaceae</taxon>
        <taxon>Puia</taxon>
    </lineage>
</organism>
<dbReference type="InterPro" id="IPR041796">
    <property type="entry name" value="Mre11_N"/>
</dbReference>
<dbReference type="AlphaFoldDB" id="A0A8J2U6D3"/>
<keyword evidence="4" id="KW-1185">Reference proteome</keyword>
<dbReference type="RefSeq" id="WP_188927438.1">
    <property type="nucleotide sequence ID" value="NZ_BMJC01000001.1"/>
</dbReference>
<dbReference type="SUPFAM" id="SSF56300">
    <property type="entry name" value="Metallo-dependent phosphatases"/>
    <property type="match status" value="1"/>
</dbReference>
<dbReference type="CDD" id="cd00840">
    <property type="entry name" value="MPP_Mre11_N"/>
    <property type="match status" value="1"/>
</dbReference>
<feature type="domain" description="Calcineurin-like phosphoesterase" evidence="2">
    <location>
        <begin position="3"/>
        <end position="196"/>
    </location>
</feature>
<dbReference type="Pfam" id="PF00149">
    <property type="entry name" value="Metallophos"/>
    <property type="match status" value="1"/>
</dbReference>
<gene>
    <name evidence="3" type="ORF">GCM10011511_00900</name>
</gene>
<reference evidence="3" key="2">
    <citation type="submission" date="2020-09" db="EMBL/GenBank/DDBJ databases">
        <authorList>
            <person name="Sun Q."/>
            <person name="Zhou Y."/>
        </authorList>
    </citation>
    <scope>NUCLEOTIDE SEQUENCE</scope>
    <source>
        <strain evidence="3">CGMCC 1.15448</strain>
    </source>
</reference>
<dbReference type="Gene3D" id="3.60.21.10">
    <property type="match status" value="1"/>
</dbReference>
<dbReference type="PANTHER" id="PTHR30337">
    <property type="entry name" value="COMPONENT OF ATP-DEPENDENT DSDNA EXONUCLEASE"/>
    <property type="match status" value="1"/>
</dbReference>
<evidence type="ECO:0000256" key="1">
    <source>
        <dbReference type="ARBA" id="ARBA00022801"/>
    </source>
</evidence>
<sequence>MAIKILAAADLHLGKRSSGLPDDATDISTKYTWDQLVRWAIDNEVDVVALSGDIVDQENGYFEAVGPLQAGLNALGQAGIEVFIVAGNHDYKVLPPLINVQLPHVHLLGRAGEWQLVPFTKNGETVQFVGWSFPHQYVKVSPLGTIGRLNPDPNHAVIGLLHADLDIPDSIYCPVSRQDLVATGIRTWVLGHIHKPCALDLAGTTIHYPGSLQAQSAKEPGAHGFLLMTVLEKDRINIEPVFLSTVRYERLDVDISRADTRETLWELIHSAAMTDARRRLPELDNVRHLTYDLIFTGEHANGMQVKGWAEASQGDLANPVSPVTTVYIRKVSSAIRPAVGNLRELSGEPSPAGMLASLILAIRENRSTPLLSELEEKWRKAERNLSVAAVYQPLTETGAMEPADAREYLIKELNRSLTELLLQKSTMQ</sequence>
<protein>
    <submittedName>
        <fullName evidence="3">Serine/threonine protein phosphatase</fullName>
    </submittedName>
</protein>
<evidence type="ECO:0000259" key="2">
    <source>
        <dbReference type="Pfam" id="PF00149"/>
    </source>
</evidence>
<dbReference type="PANTHER" id="PTHR30337:SF7">
    <property type="entry name" value="PHOSPHOESTERASE"/>
    <property type="match status" value="1"/>
</dbReference>
<dbReference type="InterPro" id="IPR050535">
    <property type="entry name" value="DNA_Repair-Maintenance_Comp"/>
</dbReference>
<dbReference type="Proteomes" id="UP000607559">
    <property type="component" value="Unassembled WGS sequence"/>
</dbReference>
<evidence type="ECO:0000313" key="3">
    <source>
        <dbReference type="EMBL" id="GGA81770.1"/>
    </source>
</evidence>
<dbReference type="GO" id="GO:0016787">
    <property type="term" value="F:hydrolase activity"/>
    <property type="evidence" value="ECO:0007669"/>
    <property type="project" value="UniProtKB-KW"/>
</dbReference>
<dbReference type="EMBL" id="BMJC01000001">
    <property type="protein sequence ID" value="GGA81770.1"/>
    <property type="molecule type" value="Genomic_DNA"/>
</dbReference>
<dbReference type="InterPro" id="IPR029052">
    <property type="entry name" value="Metallo-depent_PP-like"/>
</dbReference>